<reference evidence="1 2" key="1">
    <citation type="submission" date="2023-11" db="EMBL/GenBank/DDBJ databases">
        <title>Plant-associative lifestyle of Vibrio porteresiae and its evolutionary dynamics.</title>
        <authorList>
            <person name="Rameshkumar N."/>
            <person name="Kirti K."/>
        </authorList>
    </citation>
    <scope>NUCLEOTIDE SEQUENCE [LARGE SCALE GENOMIC DNA]</scope>
    <source>
        <strain evidence="1 2">MSSRF7</strain>
    </source>
</reference>
<dbReference type="EMBL" id="JAWRCP010000002">
    <property type="protein sequence ID" value="MDW6094058.1"/>
    <property type="molecule type" value="Genomic_DNA"/>
</dbReference>
<comment type="caution">
    <text evidence="1">The sequence shown here is derived from an EMBL/GenBank/DDBJ whole genome shotgun (WGS) entry which is preliminary data.</text>
</comment>
<accession>A0ABU4IYR1</accession>
<proteinExistence type="predicted"/>
<organism evidence="1 2">
    <name type="scientific">Vibrio rhizosphaerae</name>
    <dbReference type="NCBI Taxonomy" id="398736"/>
    <lineage>
        <taxon>Bacteria</taxon>
        <taxon>Pseudomonadati</taxon>
        <taxon>Pseudomonadota</taxon>
        <taxon>Gammaproteobacteria</taxon>
        <taxon>Vibrionales</taxon>
        <taxon>Vibrionaceae</taxon>
        <taxon>Vibrio</taxon>
    </lineage>
</organism>
<evidence type="ECO:0000313" key="2">
    <source>
        <dbReference type="Proteomes" id="UP001279860"/>
    </source>
</evidence>
<dbReference type="RefSeq" id="WP_318585411.1">
    <property type="nucleotide sequence ID" value="NZ_JAWRCP010000002.1"/>
</dbReference>
<sequence length="534" mass="58380">MINISIMKGEVPRLEPHLLANEAATIARDCQFERGILSPVRSSIPAFNLPSGSRTIFRYTENNWLHWASKVNAISNPMAQDPYDRVYWTGDAKPRVTAQDIALGTDGFGPVAWYDLGVPAPANPPAITHVDSSTGENPEPGELASYDDEDRIYIQTYVTRFGEEGAPGEPSDSVLIAKPGSTATVSLAHPLVNTHNITHTRLYRSVTSSTGSDYIMVAELPISQSEYIDSERDVSGAVLETYDYELPPENMRGLCQMANGICAGFAGNEVMFSEAYLPYAWPSAYRGTTEHEIVSIAAISNSLVVVTKGYPYIFSGVTPSAITGTKLNIEQACVSAESLVVLSGMAVYASPDGLIAVSSDGATNVTDQLITREQWQGFKPETIRAVAVEGKYVAQTDSGGFIFDPVSQDFTRISDTWECAYNDLERDVLMIASDRTVSEWRQSEKVIEFEWQSKIFLVPRHSILSCARIQSPAPESVLVSFIADGKTILTVPEGQLTDDAFRLPPVRASKWQINIKGTAKVERILVADSLEELA</sequence>
<name>A0ABU4IYR1_9VIBR</name>
<dbReference type="Proteomes" id="UP001279860">
    <property type="component" value="Unassembled WGS sequence"/>
</dbReference>
<evidence type="ECO:0000313" key="1">
    <source>
        <dbReference type="EMBL" id="MDW6094058.1"/>
    </source>
</evidence>
<gene>
    <name evidence="1" type="ORF">SBX64_16080</name>
</gene>
<keyword evidence="2" id="KW-1185">Reference proteome</keyword>
<protein>
    <submittedName>
        <fullName evidence="1">Uncharacterized protein</fullName>
    </submittedName>
</protein>